<accession>A0A162DQI3</accession>
<dbReference type="InterPro" id="IPR025736">
    <property type="entry name" value="PucR_C-HTH_dom"/>
</dbReference>
<comment type="caution">
    <text evidence="3">The sequence shown here is derived from an EMBL/GenBank/DDBJ whole genome shotgun (WGS) entry which is preliminary data.</text>
</comment>
<evidence type="ECO:0000259" key="1">
    <source>
        <dbReference type="Pfam" id="PF07905"/>
    </source>
</evidence>
<dbReference type="Gene3D" id="1.10.10.2840">
    <property type="entry name" value="PucR C-terminal helix-turn-helix domain"/>
    <property type="match status" value="1"/>
</dbReference>
<evidence type="ECO:0008006" key="5">
    <source>
        <dbReference type="Google" id="ProtNLM"/>
    </source>
</evidence>
<proteinExistence type="predicted"/>
<dbReference type="InterPro" id="IPR012914">
    <property type="entry name" value="PucR_dom"/>
</dbReference>
<dbReference type="Pfam" id="PF13556">
    <property type="entry name" value="HTH_30"/>
    <property type="match status" value="1"/>
</dbReference>
<protein>
    <recommendedName>
        <fullName evidence="5">PucR family transcriptional regulator</fullName>
    </recommendedName>
</protein>
<dbReference type="PANTHER" id="PTHR33744:SF1">
    <property type="entry name" value="DNA-BINDING TRANSCRIPTIONAL ACTIVATOR ADER"/>
    <property type="match status" value="1"/>
</dbReference>
<dbReference type="Proteomes" id="UP000075806">
    <property type="component" value="Unassembled WGS sequence"/>
</dbReference>
<organism evidence="3 4">
    <name type="scientific">Alkalihalobacillus trypoxylicola</name>
    <dbReference type="NCBI Taxonomy" id="519424"/>
    <lineage>
        <taxon>Bacteria</taxon>
        <taxon>Bacillati</taxon>
        <taxon>Bacillota</taxon>
        <taxon>Bacilli</taxon>
        <taxon>Bacillales</taxon>
        <taxon>Bacillaceae</taxon>
        <taxon>Alkalihalobacillus</taxon>
    </lineage>
</organism>
<evidence type="ECO:0000313" key="4">
    <source>
        <dbReference type="Proteomes" id="UP000075806"/>
    </source>
</evidence>
<evidence type="ECO:0000313" key="3">
    <source>
        <dbReference type="EMBL" id="KYG30563.1"/>
    </source>
</evidence>
<keyword evidence="4" id="KW-1185">Reference proteome</keyword>
<dbReference type="InterPro" id="IPR042070">
    <property type="entry name" value="PucR_C-HTH_sf"/>
</dbReference>
<gene>
    <name evidence="3" type="ORF">AZF04_19510</name>
</gene>
<dbReference type="STRING" id="519424.AZF04_19510"/>
<feature type="domain" description="PucR C-terminal helix-turn-helix" evidence="2">
    <location>
        <begin position="472"/>
        <end position="530"/>
    </location>
</feature>
<dbReference type="EMBL" id="LTAO01000018">
    <property type="protein sequence ID" value="KYG30563.1"/>
    <property type="molecule type" value="Genomic_DNA"/>
</dbReference>
<reference evidence="3" key="1">
    <citation type="submission" date="2016-02" db="EMBL/GenBank/DDBJ databases">
        <title>Genome sequence of Bacillus trypoxylicola KCTC 13244(T).</title>
        <authorList>
            <person name="Jeong H."/>
            <person name="Park S.-H."/>
            <person name="Choi S.-K."/>
        </authorList>
    </citation>
    <scope>NUCLEOTIDE SEQUENCE [LARGE SCALE GENOMIC DNA]</scope>
    <source>
        <strain evidence="3">KCTC 13244</strain>
    </source>
</reference>
<dbReference type="Pfam" id="PF07905">
    <property type="entry name" value="PucR"/>
    <property type="match status" value="1"/>
</dbReference>
<evidence type="ECO:0000259" key="2">
    <source>
        <dbReference type="Pfam" id="PF13556"/>
    </source>
</evidence>
<name>A0A162DQI3_9BACI</name>
<feature type="domain" description="Purine catabolism PurC-like" evidence="1">
    <location>
        <begin position="15"/>
        <end position="133"/>
    </location>
</feature>
<dbReference type="AlphaFoldDB" id="A0A162DQI3"/>
<sequence length="538" mass="62143">MDMDSAKRGLTIEGLLQLEPMSGSVVKAAHRNTNRVISRINIIGGPDILNWVRPGEFIVTNGYPFQDNPEAFADMIPQLQERNIAGIGIKVRRFLREIPESLLKNAEEVGFPVVEIPPDTTFSDIVRVAMEEIFFKESEHIMTLYDRVQFVSQELAKGQSIEEVIHQFEHRMGNPIIIYDLEGNIIAPLLEKIIDKDDLYQLVSQIERKTGIGLSKISLDSEDIYCFSTPLLNEYSKRHISFIACLETNYQLTEIDCLTIEKISDLLSMELTHLSAKKKIEQKYMEQFLSDLFMGEALTESDIHLRLTAFDLSLEHNFYQVLMIDQVSSNNDIYQYLKSFPSERDFLMIGTTFKGKLTLLLAADNCEKLKEQMVLIDQRVTKFHNSKKVNESHRIYVGSPVSVLLEISKSFKEASRVYHIMNKYQVTETLHKYENMHIYRLLYLLPENEEVAQYIDQFLQPLRDASINSIDYLKTLEVYFQANQNVKLTAKKMYTHYNTIVYRLAKIAELLDLDLKNPENLLELQIALKLERLKSGKG</sequence>
<dbReference type="InterPro" id="IPR051448">
    <property type="entry name" value="CdaR-like_regulators"/>
</dbReference>
<dbReference type="PANTHER" id="PTHR33744">
    <property type="entry name" value="CARBOHYDRATE DIACID REGULATOR"/>
    <property type="match status" value="1"/>
</dbReference>